<dbReference type="EMBL" id="CP051204">
    <property type="protein sequence ID" value="QJB39745.1"/>
    <property type="molecule type" value="Genomic_DNA"/>
</dbReference>
<dbReference type="RefSeq" id="WP_168861343.1">
    <property type="nucleotide sequence ID" value="NZ_CP051204.2"/>
</dbReference>
<evidence type="ECO:0000313" key="1">
    <source>
        <dbReference type="EMBL" id="QJB39745.1"/>
    </source>
</evidence>
<proteinExistence type="predicted"/>
<reference evidence="1" key="1">
    <citation type="submission" date="2020-09" db="EMBL/GenBank/DDBJ databases">
        <authorList>
            <person name="Kittiwongwattana C."/>
        </authorList>
    </citation>
    <scope>NUCLEOTIDE SEQUENCE</scope>
    <source>
        <strain evidence="1">1303</strain>
    </source>
</reference>
<evidence type="ECO:0000313" key="2">
    <source>
        <dbReference type="Proteomes" id="UP000503144"/>
    </source>
</evidence>
<dbReference type="Proteomes" id="UP000503144">
    <property type="component" value="Chromosome"/>
</dbReference>
<protein>
    <submittedName>
        <fullName evidence="1">Uncharacterized protein</fullName>
    </submittedName>
</protein>
<sequence>MSINDSQFTVTFDFADTKQEVDVLHVDEFFTIHPKDPAYAVYVGGTVYKMTDGKLQCGVTNEYFEYLAVAADAIFNHITHG</sequence>
<accession>A0ABX6LIJ0</accession>
<keyword evidence="2" id="KW-1185">Reference proteome</keyword>
<gene>
    <name evidence="1" type="ORF">HF324_18525</name>
</gene>
<organism evidence="1 2">
    <name type="scientific">Chitinophaga oryzae</name>
    <dbReference type="NCBI Taxonomy" id="2725414"/>
    <lineage>
        <taxon>Bacteria</taxon>
        <taxon>Pseudomonadati</taxon>
        <taxon>Bacteroidota</taxon>
        <taxon>Chitinophagia</taxon>
        <taxon>Chitinophagales</taxon>
        <taxon>Chitinophagaceae</taxon>
        <taxon>Chitinophaga</taxon>
    </lineage>
</organism>
<name>A0ABX6LIJ0_9BACT</name>